<dbReference type="PANTHER" id="PTHR33755">
    <property type="entry name" value="TOXIN PARE1-RELATED"/>
    <property type="match status" value="1"/>
</dbReference>
<dbReference type="PANTHER" id="PTHR33755:SF9">
    <property type="entry name" value="TOXIN PARE1"/>
    <property type="match status" value="1"/>
</dbReference>
<dbReference type="RefSeq" id="WP_168055463.1">
    <property type="nucleotide sequence ID" value="NZ_JAATJR010000015.1"/>
</dbReference>
<dbReference type="Gene3D" id="3.30.2310.20">
    <property type="entry name" value="RelE-like"/>
    <property type="match status" value="1"/>
</dbReference>
<dbReference type="EMBL" id="JAAVTX010000015">
    <property type="protein sequence ID" value="NKE48763.1"/>
    <property type="molecule type" value="Genomic_DNA"/>
</dbReference>
<gene>
    <name evidence="4" type="ORF">HB662_28620</name>
</gene>
<dbReference type="Proteomes" id="UP000765160">
    <property type="component" value="Unassembled WGS sequence"/>
</dbReference>
<protein>
    <recommendedName>
        <fullName evidence="3">Toxin</fullName>
    </recommendedName>
</protein>
<dbReference type="Pfam" id="PF05016">
    <property type="entry name" value="ParE_toxin"/>
    <property type="match status" value="1"/>
</dbReference>
<organism evidence="4 5">
    <name type="scientific">Falsiroseomonas frigidaquae</name>
    <dbReference type="NCBI Taxonomy" id="487318"/>
    <lineage>
        <taxon>Bacteria</taxon>
        <taxon>Pseudomonadati</taxon>
        <taxon>Pseudomonadota</taxon>
        <taxon>Alphaproteobacteria</taxon>
        <taxon>Acetobacterales</taxon>
        <taxon>Roseomonadaceae</taxon>
        <taxon>Falsiroseomonas</taxon>
    </lineage>
</organism>
<dbReference type="InterPro" id="IPR051803">
    <property type="entry name" value="TA_system_RelE-like_toxin"/>
</dbReference>
<keyword evidence="2" id="KW-1277">Toxin-antitoxin system</keyword>
<comment type="caution">
    <text evidence="4">The sequence shown here is derived from an EMBL/GenBank/DDBJ whole genome shotgun (WGS) entry which is preliminary data.</text>
</comment>
<name>A0ABX1F8P2_9PROT</name>
<dbReference type="InterPro" id="IPR035093">
    <property type="entry name" value="RelE/ParE_toxin_dom_sf"/>
</dbReference>
<evidence type="ECO:0000256" key="2">
    <source>
        <dbReference type="ARBA" id="ARBA00022649"/>
    </source>
</evidence>
<dbReference type="InterPro" id="IPR028344">
    <property type="entry name" value="ParE1/4"/>
</dbReference>
<evidence type="ECO:0000256" key="3">
    <source>
        <dbReference type="PIRNR" id="PIRNR029218"/>
    </source>
</evidence>
<accession>A0ABX1F8P2</accession>
<evidence type="ECO:0000313" key="5">
    <source>
        <dbReference type="Proteomes" id="UP000765160"/>
    </source>
</evidence>
<sequence length="97" mass="10863">MNGFVLSPAAQADIASIWDYTAERWGDEQAERYVLAIRDACQQLAAGTKTSRPADDIRAGYRKAAVGSHVLFFRFMDAGTLNIVRVLHQRMDLPEHL</sequence>
<evidence type="ECO:0000313" key="4">
    <source>
        <dbReference type="EMBL" id="NKE48763.1"/>
    </source>
</evidence>
<evidence type="ECO:0000256" key="1">
    <source>
        <dbReference type="ARBA" id="ARBA00006226"/>
    </source>
</evidence>
<dbReference type="PIRSF" id="PIRSF029218">
    <property type="entry name" value="ParE"/>
    <property type="match status" value="1"/>
</dbReference>
<reference evidence="4 5" key="1">
    <citation type="submission" date="2020-03" db="EMBL/GenBank/DDBJ databases">
        <title>Roseomonas selenitidurans sp. nov. isolated from soil.</title>
        <authorList>
            <person name="Liu H."/>
        </authorList>
    </citation>
    <scope>NUCLEOTIDE SEQUENCE [LARGE SCALE GENOMIC DNA]</scope>
    <source>
        <strain evidence="4 5">JCM 15073</strain>
    </source>
</reference>
<keyword evidence="5" id="KW-1185">Reference proteome</keyword>
<comment type="similarity">
    <text evidence="1 3">Belongs to the RelE toxin family.</text>
</comment>
<proteinExistence type="inferred from homology"/>
<dbReference type="InterPro" id="IPR007712">
    <property type="entry name" value="RelE/ParE_toxin"/>
</dbReference>